<dbReference type="GO" id="GO:0051903">
    <property type="term" value="F:S-(hydroxymethyl)glutathione dehydrogenase [NAD(P)+] activity"/>
    <property type="evidence" value="ECO:0007669"/>
    <property type="project" value="TreeGrafter"/>
</dbReference>
<dbReference type="GO" id="GO:0008270">
    <property type="term" value="F:zinc ion binding"/>
    <property type="evidence" value="ECO:0007669"/>
    <property type="project" value="InterPro"/>
</dbReference>
<dbReference type="FunFam" id="3.40.50.720:FF:000003">
    <property type="entry name" value="S-(hydroxymethyl)glutathione dehydrogenase"/>
    <property type="match status" value="1"/>
</dbReference>
<evidence type="ECO:0000256" key="6">
    <source>
        <dbReference type="RuleBase" id="RU361277"/>
    </source>
</evidence>
<dbReference type="Gene3D" id="3.40.50.720">
    <property type="entry name" value="NAD(P)-binding Rossmann-like Domain"/>
    <property type="match status" value="1"/>
</dbReference>
<feature type="domain" description="Enoyl reductase (ER)" evidence="7">
    <location>
        <begin position="10"/>
        <end position="357"/>
    </location>
</feature>
<dbReference type="InterPro" id="IPR013149">
    <property type="entry name" value="ADH-like_C"/>
</dbReference>
<dbReference type="InterPro" id="IPR013154">
    <property type="entry name" value="ADH-like_N"/>
</dbReference>
<evidence type="ECO:0000313" key="9">
    <source>
        <dbReference type="Proteomes" id="UP000242957"/>
    </source>
</evidence>
<sequence length="361" mass="38590">MKAAVFHQPGSPLTIEEVSISKPGPREVLIRTVASGVCHSDLHVVDGTYPYPLPVLLGHESAGIVEAVGADVRSVKPGDHVVTCLSAFCGCCSDCVTGHMNRCQSPSTKRAADEAPRLSYVQKPIPQFMNLGGFAEQMLVHENACVAIRRDMPLDRAALLGCAVITGTGAVFNTAQVRPGETVAVIGCGGIGLATINGAALAGAGRIIAIDMLDSKLELAKQFGATDVVNGKDGDAVQQVLELTKGGVHYSFECIGLKQTAEQAFGMLRRGGTATVIGMIKPGVKVELHGLDFLGERKIQGSFMGSNRFPVDLPRLVDFYMQGRLKLDEMISQRLKLEQINDAFDELRRGELARSVIMFDQ</sequence>
<name>A0A1H0E8C6_9PSED</name>
<dbReference type="PROSITE" id="PS00059">
    <property type="entry name" value="ADH_ZINC"/>
    <property type="match status" value="1"/>
</dbReference>
<dbReference type="InterPro" id="IPR020843">
    <property type="entry name" value="ER"/>
</dbReference>
<protein>
    <submittedName>
        <fullName evidence="8">S-(Hydroxymethyl)glutathione dehydrogenase / alcohol dehydrogenase</fullName>
    </submittedName>
</protein>
<dbReference type="PANTHER" id="PTHR43880">
    <property type="entry name" value="ALCOHOL DEHYDROGENASE"/>
    <property type="match status" value="1"/>
</dbReference>
<keyword evidence="4" id="KW-0560">Oxidoreductase</keyword>
<evidence type="ECO:0000256" key="3">
    <source>
        <dbReference type="ARBA" id="ARBA00022833"/>
    </source>
</evidence>
<dbReference type="Pfam" id="PF00107">
    <property type="entry name" value="ADH_zinc_N"/>
    <property type="match status" value="1"/>
</dbReference>
<dbReference type="Gene3D" id="3.90.180.10">
    <property type="entry name" value="Medium-chain alcohol dehydrogenases, catalytic domain"/>
    <property type="match status" value="1"/>
</dbReference>
<gene>
    <name evidence="8" type="ORF">SAMN05216193_10579</name>
</gene>
<keyword evidence="5" id="KW-0520">NAD</keyword>
<comment type="similarity">
    <text evidence="6">Belongs to the zinc-containing alcohol dehydrogenase family.</text>
</comment>
<proteinExistence type="inferred from homology"/>
<keyword evidence="9" id="KW-1185">Reference proteome</keyword>
<dbReference type="Pfam" id="PF08240">
    <property type="entry name" value="ADH_N"/>
    <property type="match status" value="1"/>
</dbReference>
<keyword evidence="3 6" id="KW-0862">Zinc</keyword>
<dbReference type="STRING" id="198616.SAMN05216193_10579"/>
<dbReference type="InterPro" id="IPR036291">
    <property type="entry name" value="NAD(P)-bd_dom_sf"/>
</dbReference>
<organism evidence="8 9">
    <name type="scientific">Pseudomonas jinjuensis</name>
    <dbReference type="NCBI Taxonomy" id="198616"/>
    <lineage>
        <taxon>Bacteria</taxon>
        <taxon>Pseudomonadati</taxon>
        <taxon>Pseudomonadota</taxon>
        <taxon>Gammaproteobacteria</taxon>
        <taxon>Pseudomonadales</taxon>
        <taxon>Pseudomonadaceae</taxon>
        <taxon>Pseudomonas</taxon>
    </lineage>
</organism>
<evidence type="ECO:0000256" key="1">
    <source>
        <dbReference type="ARBA" id="ARBA00001947"/>
    </source>
</evidence>
<dbReference type="CDD" id="cd08279">
    <property type="entry name" value="Zn_ADH_class_III"/>
    <property type="match status" value="1"/>
</dbReference>
<dbReference type="Proteomes" id="UP000242957">
    <property type="component" value="Unassembled WGS sequence"/>
</dbReference>
<dbReference type="RefSeq" id="WP_084310658.1">
    <property type="nucleotide sequence ID" value="NZ_FNIJ01000005.1"/>
</dbReference>
<evidence type="ECO:0000256" key="4">
    <source>
        <dbReference type="ARBA" id="ARBA00023002"/>
    </source>
</evidence>
<keyword evidence="2 6" id="KW-0479">Metal-binding</keyword>
<dbReference type="SMART" id="SM00829">
    <property type="entry name" value="PKS_ER"/>
    <property type="match status" value="1"/>
</dbReference>
<evidence type="ECO:0000256" key="2">
    <source>
        <dbReference type="ARBA" id="ARBA00022723"/>
    </source>
</evidence>
<accession>A0A1H0E8C6</accession>
<dbReference type="SUPFAM" id="SSF50129">
    <property type="entry name" value="GroES-like"/>
    <property type="match status" value="2"/>
</dbReference>
<reference evidence="9" key="1">
    <citation type="submission" date="2016-10" db="EMBL/GenBank/DDBJ databases">
        <authorList>
            <person name="Varghese N."/>
            <person name="Submissions S."/>
        </authorList>
    </citation>
    <scope>NUCLEOTIDE SEQUENCE [LARGE SCALE GENOMIC DNA]</scope>
    <source>
        <strain evidence="9">JCM 21621</strain>
    </source>
</reference>
<dbReference type="InterPro" id="IPR011032">
    <property type="entry name" value="GroES-like_sf"/>
</dbReference>
<dbReference type="OrthoDB" id="9770544at2"/>
<dbReference type="PANTHER" id="PTHR43880:SF12">
    <property type="entry name" value="ALCOHOL DEHYDROGENASE CLASS-3"/>
    <property type="match status" value="1"/>
</dbReference>
<dbReference type="GO" id="GO:0005829">
    <property type="term" value="C:cytosol"/>
    <property type="evidence" value="ECO:0007669"/>
    <property type="project" value="TreeGrafter"/>
</dbReference>
<evidence type="ECO:0000313" key="8">
    <source>
        <dbReference type="EMBL" id="SDN78642.1"/>
    </source>
</evidence>
<dbReference type="EMBL" id="FNIJ01000005">
    <property type="protein sequence ID" value="SDN78642.1"/>
    <property type="molecule type" value="Genomic_DNA"/>
</dbReference>
<evidence type="ECO:0000259" key="7">
    <source>
        <dbReference type="SMART" id="SM00829"/>
    </source>
</evidence>
<dbReference type="GO" id="GO:0046294">
    <property type="term" value="P:formaldehyde catabolic process"/>
    <property type="evidence" value="ECO:0007669"/>
    <property type="project" value="TreeGrafter"/>
</dbReference>
<evidence type="ECO:0000256" key="5">
    <source>
        <dbReference type="ARBA" id="ARBA00023027"/>
    </source>
</evidence>
<comment type="cofactor">
    <cofactor evidence="1 6">
        <name>Zn(2+)</name>
        <dbReference type="ChEBI" id="CHEBI:29105"/>
    </cofactor>
</comment>
<dbReference type="InterPro" id="IPR002328">
    <property type="entry name" value="ADH_Zn_CS"/>
</dbReference>
<dbReference type="AlphaFoldDB" id="A0A1H0E8C6"/>
<dbReference type="SUPFAM" id="SSF51735">
    <property type="entry name" value="NAD(P)-binding Rossmann-fold domains"/>
    <property type="match status" value="1"/>
</dbReference>